<dbReference type="EMBL" id="GL732543">
    <property type="protein sequence ID" value="EFX81358.1"/>
    <property type="molecule type" value="Genomic_DNA"/>
</dbReference>
<proteinExistence type="inferred from homology"/>
<dbReference type="InParanoid" id="E9GG89"/>
<comment type="similarity">
    <text evidence="2">Belongs to the glutamate-gated ion channel (TC 1.A.10.1) family.</text>
</comment>
<evidence type="ECO:0000256" key="8">
    <source>
        <dbReference type="ARBA" id="ARBA00023180"/>
    </source>
</evidence>
<dbReference type="FunFam" id="1.10.287.70:FF:000252">
    <property type="entry name" value="Uncharacterized protein"/>
    <property type="match status" value="1"/>
</dbReference>
<keyword evidence="5 10" id="KW-1133">Transmembrane helix</keyword>
<keyword evidence="4 10" id="KW-0812">Transmembrane</keyword>
<keyword evidence="3" id="KW-1003">Cell membrane</keyword>
<keyword evidence="6 10" id="KW-0472">Membrane</keyword>
<dbReference type="eggNOG" id="KOG4440">
    <property type="taxonomic scope" value="Eukaryota"/>
</dbReference>
<dbReference type="FunFam" id="3.40.190.10:FF:000218">
    <property type="entry name" value="Uncharacterized protein"/>
    <property type="match status" value="1"/>
</dbReference>
<evidence type="ECO:0000256" key="4">
    <source>
        <dbReference type="ARBA" id="ARBA00022692"/>
    </source>
</evidence>
<keyword evidence="14" id="KW-1185">Reference proteome</keyword>
<comment type="subcellular location">
    <subcellularLocation>
        <location evidence="1">Cell membrane</location>
        <topology evidence="1">Multi-pass membrane protein</topology>
    </subcellularLocation>
</comment>
<feature type="region of interest" description="Disordered" evidence="9">
    <location>
        <begin position="478"/>
        <end position="501"/>
    </location>
</feature>
<dbReference type="Gene3D" id="3.40.190.10">
    <property type="entry name" value="Periplasmic binding protein-like II"/>
    <property type="match status" value="1"/>
</dbReference>
<keyword evidence="7" id="KW-0675">Receptor</keyword>
<protein>
    <recommendedName>
        <fullName evidence="12">Ionotropic glutamate receptor C-terminal domain-containing protein</fullName>
    </recommendedName>
</protein>
<dbReference type="HOGENOM" id="CLU_007257_4_2_1"/>
<dbReference type="Proteomes" id="UP000000305">
    <property type="component" value="Unassembled WGS sequence"/>
</dbReference>
<dbReference type="SUPFAM" id="SSF53850">
    <property type="entry name" value="Periplasmic binding protein-like II"/>
    <property type="match status" value="1"/>
</dbReference>
<evidence type="ECO:0000256" key="1">
    <source>
        <dbReference type="ARBA" id="ARBA00004651"/>
    </source>
</evidence>
<evidence type="ECO:0000256" key="6">
    <source>
        <dbReference type="ARBA" id="ARBA00023136"/>
    </source>
</evidence>
<dbReference type="PhylomeDB" id="E9GG89"/>
<feature type="chain" id="PRO_5003240323" description="Ionotropic glutamate receptor C-terminal domain-containing protein" evidence="11">
    <location>
        <begin position="30"/>
        <end position="501"/>
    </location>
</feature>
<evidence type="ECO:0000256" key="2">
    <source>
        <dbReference type="ARBA" id="ARBA00008685"/>
    </source>
</evidence>
<evidence type="ECO:0000256" key="5">
    <source>
        <dbReference type="ARBA" id="ARBA00022989"/>
    </source>
</evidence>
<evidence type="ECO:0000256" key="9">
    <source>
        <dbReference type="SAM" id="MobiDB-lite"/>
    </source>
</evidence>
<accession>E9GG89</accession>
<dbReference type="Pfam" id="PF00060">
    <property type="entry name" value="Lig_chan"/>
    <property type="match status" value="1"/>
</dbReference>
<dbReference type="InterPro" id="IPR001320">
    <property type="entry name" value="Iontro_rcpt_C"/>
</dbReference>
<feature type="signal peptide" evidence="11">
    <location>
        <begin position="1"/>
        <end position="29"/>
    </location>
</feature>
<feature type="transmembrane region" description="Helical" evidence="10">
    <location>
        <begin position="237"/>
        <end position="257"/>
    </location>
</feature>
<dbReference type="InterPro" id="IPR052192">
    <property type="entry name" value="Insect_Ionotropic_Sensory_Rcpt"/>
</dbReference>
<dbReference type="OMA" id="CIERVIS"/>
<dbReference type="OrthoDB" id="8182981at2759"/>
<dbReference type="GO" id="GO:0050906">
    <property type="term" value="P:detection of stimulus involved in sensory perception"/>
    <property type="evidence" value="ECO:0007669"/>
    <property type="project" value="UniProtKB-ARBA"/>
</dbReference>
<evidence type="ECO:0000256" key="3">
    <source>
        <dbReference type="ARBA" id="ARBA00022475"/>
    </source>
</evidence>
<sequence>MAFCSQLTRSFLIFSSLLMIISEIISANADEVSLLKKTNPLNGKTLMIIPMSALVQHRYNDSRLKEYMPRTARMQIDIIDWLAIRYNCTYAILTTNETTLERPVNKANRGSLSFLLDGTCDMVLSDLFMTSGRYRLVDMPYPWYQGPARFLIPVPDASLNFASVLKPFQLPVWISLIVSVVLLIATFELFKYYLPLRDSNDSDIYDVTQCTSNKPIPYLYVFGLLLSQGGPIISKRLPIRLVAGIWCLAAFVLSQAYNSTLITYVIAPNNPPLINSVMDIISNPNIRLIVEKNMGLDVVISGSTDEDGVFRRLRDRINGYPTSRCIYQSECIERVISGGSHVFPKSIEYLLDAMFADFQKTGQCRLQIAKEGFMNFIISLALVKHSPYTNSISKGVIEMNQFGLIEHWIASYQAMPHQCLAQAAKKRRYETPRLSLKNLTGAFAVLVIGYVVSFLVFVFERLQVARRRLITIQRPVDSSHSTKPKVSTSSGQYGPDEFVFW</sequence>
<evidence type="ECO:0000256" key="11">
    <source>
        <dbReference type="SAM" id="SignalP"/>
    </source>
</evidence>
<dbReference type="AlphaFoldDB" id="E9GG89"/>
<feature type="transmembrane region" description="Helical" evidence="10">
    <location>
        <begin position="439"/>
        <end position="459"/>
    </location>
</feature>
<feature type="transmembrane region" description="Helical" evidence="10">
    <location>
        <begin position="170"/>
        <end position="190"/>
    </location>
</feature>
<dbReference type="PANTHER" id="PTHR42643">
    <property type="entry name" value="IONOTROPIC RECEPTOR 20A-RELATED"/>
    <property type="match status" value="1"/>
</dbReference>
<organism evidence="13 14">
    <name type="scientific">Daphnia pulex</name>
    <name type="common">Water flea</name>
    <dbReference type="NCBI Taxonomy" id="6669"/>
    <lineage>
        <taxon>Eukaryota</taxon>
        <taxon>Metazoa</taxon>
        <taxon>Ecdysozoa</taxon>
        <taxon>Arthropoda</taxon>
        <taxon>Crustacea</taxon>
        <taxon>Branchiopoda</taxon>
        <taxon>Diplostraca</taxon>
        <taxon>Cladocera</taxon>
        <taxon>Anomopoda</taxon>
        <taxon>Daphniidae</taxon>
        <taxon>Daphnia</taxon>
    </lineage>
</organism>
<keyword evidence="8" id="KW-0325">Glycoprotein</keyword>
<dbReference type="Gene3D" id="1.10.287.70">
    <property type="match status" value="1"/>
</dbReference>
<dbReference type="GO" id="GO:0015276">
    <property type="term" value="F:ligand-gated monoatomic ion channel activity"/>
    <property type="evidence" value="ECO:0007669"/>
    <property type="project" value="InterPro"/>
</dbReference>
<gene>
    <name evidence="13" type="ORF">DAPPUDRAFT_303459</name>
</gene>
<evidence type="ECO:0000313" key="14">
    <source>
        <dbReference type="Proteomes" id="UP000000305"/>
    </source>
</evidence>
<reference evidence="13 14" key="1">
    <citation type="journal article" date="2011" name="Science">
        <title>The ecoresponsive genome of Daphnia pulex.</title>
        <authorList>
            <person name="Colbourne J.K."/>
            <person name="Pfrender M.E."/>
            <person name="Gilbert D."/>
            <person name="Thomas W.K."/>
            <person name="Tucker A."/>
            <person name="Oakley T.H."/>
            <person name="Tokishita S."/>
            <person name="Aerts A."/>
            <person name="Arnold G.J."/>
            <person name="Basu M.K."/>
            <person name="Bauer D.J."/>
            <person name="Caceres C.E."/>
            <person name="Carmel L."/>
            <person name="Casola C."/>
            <person name="Choi J.H."/>
            <person name="Detter J.C."/>
            <person name="Dong Q."/>
            <person name="Dusheyko S."/>
            <person name="Eads B.D."/>
            <person name="Frohlich T."/>
            <person name="Geiler-Samerotte K.A."/>
            <person name="Gerlach D."/>
            <person name="Hatcher P."/>
            <person name="Jogdeo S."/>
            <person name="Krijgsveld J."/>
            <person name="Kriventseva E.V."/>
            <person name="Kultz D."/>
            <person name="Laforsch C."/>
            <person name="Lindquist E."/>
            <person name="Lopez J."/>
            <person name="Manak J.R."/>
            <person name="Muller J."/>
            <person name="Pangilinan J."/>
            <person name="Patwardhan R.P."/>
            <person name="Pitluck S."/>
            <person name="Pritham E.J."/>
            <person name="Rechtsteiner A."/>
            <person name="Rho M."/>
            <person name="Rogozin I.B."/>
            <person name="Sakarya O."/>
            <person name="Salamov A."/>
            <person name="Schaack S."/>
            <person name="Shapiro H."/>
            <person name="Shiga Y."/>
            <person name="Skalitzky C."/>
            <person name="Smith Z."/>
            <person name="Souvorov A."/>
            <person name="Sung W."/>
            <person name="Tang Z."/>
            <person name="Tsuchiya D."/>
            <person name="Tu H."/>
            <person name="Vos H."/>
            <person name="Wang M."/>
            <person name="Wolf Y.I."/>
            <person name="Yamagata H."/>
            <person name="Yamada T."/>
            <person name="Ye Y."/>
            <person name="Shaw J.R."/>
            <person name="Andrews J."/>
            <person name="Crease T.J."/>
            <person name="Tang H."/>
            <person name="Lucas S.M."/>
            <person name="Robertson H.M."/>
            <person name="Bork P."/>
            <person name="Koonin E.V."/>
            <person name="Zdobnov E.M."/>
            <person name="Grigoriev I.V."/>
            <person name="Lynch M."/>
            <person name="Boore J.L."/>
        </authorList>
    </citation>
    <scope>NUCLEOTIDE SEQUENCE [LARGE SCALE GENOMIC DNA]</scope>
</reference>
<feature type="compositionally biased region" description="Polar residues" evidence="9">
    <location>
        <begin position="478"/>
        <end position="492"/>
    </location>
</feature>
<name>E9GG89_DAPPU</name>
<evidence type="ECO:0000313" key="13">
    <source>
        <dbReference type="EMBL" id="EFX81358.1"/>
    </source>
</evidence>
<keyword evidence="11" id="KW-0732">Signal</keyword>
<dbReference type="KEGG" id="dpx:DAPPUDRAFT_303459"/>
<dbReference type="GO" id="GO:0005886">
    <property type="term" value="C:plasma membrane"/>
    <property type="evidence" value="ECO:0007669"/>
    <property type="project" value="UniProtKB-SubCell"/>
</dbReference>
<evidence type="ECO:0000256" key="7">
    <source>
        <dbReference type="ARBA" id="ARBA00023170"/>
    </source>
</evidence>
<dbReference type="PANTHER" id="PTHR42643:SF24">
    <property type="entry name" value="IONOTROPIC RECEPTOR 60A"/>
    <property type="match status" value="1"/>
</dbReference>
<evidence type="ECO:0000256" key="10">
    <source>
        <dbReference type="SAM" id="Phobius"/>
    </source>
</evidence>
<evidence type="ECO:0000259" key="12">
    <source>
        <dbReference type="Pfam" id="PF00060"/>
    </source>
</evidence>
<feature type="domain" description="Ionotropic glutamate receptor C-terminal" evidence="12">
    <location>
        <begin position="171"/>
        <end position="449"/>
    </location>
</feature>